<evidence type="ECO:0000256" key="1">
    <source>
        <dbReference type="SAM" id="SignalP"/>
    </source>
</evidence>
<feature type="signal peptide" evidence="1">
    <location>
        <begin position="1"/>
        <end position="24"/>
    </location>
</feature>
<name>A0A023W0U4_ETHRU</name>
<reference evidence="2" key="2">
    <citation type="journal article" date="2014" name="J. Proteomics">
        <title>Multifunctional warheads: diversification of the toxin arsenal of centipedes via novel multidomain transcripts.</title>
        <authorList>
            <person name="Undheim E.A."/>
            <person name="Sunagar K."/>
            <person name="Hamilton B.R."/>
            <person name="Jones A."/>
            <person name="Venter D.J."/>
            <person name="Fry B.G."/>
            <person name="King G.F."/>
        </authorList>
    </citation>
    <scope>NUCLEOTIDE SEQUENCE</scope>
    <source>
        <strain evidence="2">ErC_RL8_rep_c2837_F3</strain>
    </source>
</reference>
<keyword evidence="1" id="KW-0732">Signal</keyword>
<dbReference type="AlphaFoldDB" id="A0A023W0U4"/>
<reference evidence="2" key="1">
    <citation type="submission" date="2013-05" db="EMBL/GenBank/DDBJ databases">
        <authorList>
            <person name="Undheim E.A.B."/>
            <person name="Fry B.G."/>
            <person name="King G.F."/>
        </authorList>
    </citation>
    <scope>NUCLEOTIDE SEQUENCE</scope>
    <source>
        <strain evidence="2">ErC_RL8_rep_c2837_F3</strain>
    </source>
</reference>
<protein>
    <submittedName>
        <fullName evidence="2">U-SLPTX-Er1.1a2g</fullName>
    </submittedName>
</protein>
<dbReference type="EMBL" id="KF130738">
    <property type="protein sequence ID" value="AHY22589.1"/>
    <property type="molecule type" value="mRNA"/>
</dbReference>
<organism evidence="2">
    <name type="scientific">Ethmostigmus rubripes</name>
    <name type="common">Giant centipede</name>
    <dbReference type="NCBI Taxonomy" id="62613"/>
    <lineage>
        <taxon>Eukaryota</taxon>
        <taxon>Metazoa</taxon>
        <taxon>Ecdysozoa</taxon>
        <taxon>Arthropoda</taxon>
        <taxon>Myriapoda</taxon>
        <taxon>Chilopoda</taxon>
        <taxon>Pleurostigmophora</taxon>
        <taxon>Scolopendromorpha</taxon>
        <taxon>Scolopendridae</taxon>
        <taxon>Ethmostigmus</taxon>
    </lineage>
</organism>
<sequence>MTRHLIFAAVLLVCLFVCWNAIGAQDARSAFSSEETAQDQHVMEERIFINPAGNRERTPVWKTAEVHPIVKTMSFVQSRIRPWRSIGKQDLGIFRK</sequence>
<proteinExistence type="evidence at transcript level"/>
<feature type="chain" id="PRO_5001526949" evidence="1">
    <location>
        <begin position="25"/>
        <end position="96"/>
    </location>
</feature>
<accession>A0A023W0U4</accession>
<evidence type="ECO:0000313" key="2">
    <source>
        <dbReference type="EMBL" id="AHY22589.1"/>
    </source>
</evidence>